<dbReference type="GeneID" id="39990427"/>
<feature type="chain" id="PRO_5012281218" description="Mucin TcMUCII" evidence="2">
    <location>
        <begin position="26"/>
        <end position="308"/>
    </location>
</feature>
<dbReference type="Proteomes" id="UP000192257">
    <property type="component" value="Unassembled WGS sequence"/>
</dbReference>
<evidence type="ECO:0000313" key="4">
    <source>
        <dbReference type="Proteomes" id="UP000192257"/>
    </source>
</evidence>
<feature type="compositionally biased region" description="Low complexity" evidence="1">
    <location>
        <begin position="236"/>
        <end position="254"/>
    </location>
</feature>
<keyword evidence="2" id="KW-0732">Signal</keyword>
<gene>
    <name evidence="3" type="ORF">TM35_000521050</name>
</gene>
<reference evidence="3 4" key="1">
    <citation type="submission" date="2017-03" db="EMBL/GenBank/DDBJ databases">
        <title>An alternative strategy for trypanosome survival in the mammalian bloodstream revealed through genome and transcriptome analysis of the ubiquitous bovine parasite Trypanosoma (Megatrypanum) theileri.</title>
        <authorList>
            <person name="Kelly S."/>
            <person name="Ivens A."/>
            <person name="Mott A."/>
            <person name="O'Neill E."/>
            <person name="Emms D."/>
            <person name="Macleod O."/>
            <person name="Voorheis P."/>
            <person name="Matthews J."/>
            <person name="Matthews K."/>
            <person name="Carrington M."/>
        </authorList>
    </citation>
    <scope>NUCLEOTIDE SEQUENCE [LARGE SCALE GENOMIC DNA]</scope>
    <source>
        <strain evidence="3">Edinburgh</strain>
    </source>
</reference>
<feature type="compositionally biased region" description="Polar residues" evidence="1">
    <location>
        <begin position="174"/>
        <end position="193"/>
    </location>
</feature>
<name>A0A1X0NH89_9TRYP</name>
<dbReference type="VEuPathDB" id="TriTrypDB:TM35_000521050"/>
<feature type="region of interest" description="Disordered" evidence="1">
    <location>
        <begin position="77"/>
        <end position="264"/>
    </location>
</feature>
<feature type="compositionally biased region" description="Polar residues" evidence="1">
    <location>
        <begin position="123"/>
        <end position="139"/>
    </location>
</feature>
<feature type="compositionally biased region" description="Polar residues" evidence="1">
    <location>
        <begin position="154"/>
        <end position="164"/>
    </location>
</feature>
<protein>
    <recommendedName>
        <fullName evidence="5">Mucin TcMUCII</fullName>
    </recommendedName>
</protein>
<dbReference type="AlphaFoldDB" id="A0A1X0NH89"/>
<evidence type="ECO:0000256" key="2">
    <source>
        <dbReference type="SAM" id="SignalP"/>
    </source>
</evidence>
<evidence type="ECO:0000256" key="1">
    <source>
        <dbReference type="SAM" id="MobiDB-lite"/>
    </source>
</evidence>
<evidence type="ECO:0008006" key="5">
    <source>
        <dbReference type="Google" id="ProtNLM"/>
    </source>
</evidence>
<dbReference type="RefSeq" id="XP_028878027.1">
    <property type="nucleotide sequence ID" value="XM_029030647.1"/>
</dbReference>
<dbReference type="EMBL" id="NBCO01000052">
    <property type="protein sequence ID" value="ORC83961.1"/>
    <property type="molecule type" value="Genomic_DNA"/>
</dbReference>
<evidence type="ECO:0000313" key="3">
    <source>
        <dbReference type="EMBL" id="ORC83961.1"/>
    </source>
</evidence>
<sequence>MMMMMRRVMCVLAVVLCCACGYTMAAPVSATTTTVKAGQPKAVMAYDWGWDSATVKRQNRERDIQILRKECKTNPSANIDKLNCTSEGVTSTPSEPNSDDHVEQQEHQEDTHRNGQDLEHQPQESATLDQESRGSQLSASEDDRIAEKKPDTDAATTQSQTPGTNGAAEGDRGATSSTSVNTATGEDQPTHKSSPPAVNLTGVPASQETTNNNESTDSSASGADMGVSAETETEETNSTTPSSTENTTTDAPTTTPSPVPLPNAEISSIASNIHKKNKANVDSSVSPVWMRTAAPLLIVAVLFSVVVY</sequence>
<feature type="compositionally biased region" description="Basic and acidic residues" evidence="1">
    <location>
        <begin position="98"/>
        <end position="122"/>
    </location>
</feature>
<keyword evidence="4" id="KW-1185">Reference proteome</keyword>
<feature type="compositionally biased region" description="Polar residues" evidence="1">
    <location>
        <begin position="77"/>
        <end position="96"/>
    </location>
</feature>
<feature type="compositionally biased region" description="Basic and acidic residues" evidence="1">
    <location>
        <begin position="141"/>
        <end position="152"/>
    </location>
</feature>
<proteinExistence type="predicted"/>
<feature type="compositionally biased region" description="Polar residues" evidence="1">
    <location>
        <begin position="204"/>
        <end position="221"/>
    </location>
</feature>
<comment type="caution">
    <text evidence="3">The sequence shown here is derived from an EMBL/GenBank/DDBJ whole genome shotgun (WGS) entry which is preliminary data.</text>
</comment>
<feature type="signal peptide" evidence="2">
    <location>
        <begin position="1"/>
        <end position="25"/>
    </location>
</feature>
<accession>A0A1X0NH89</accession>
<organism evidence="3 4">
    <name type="scientific">Trypanosoma theileri</name>
    <dbReference type="NCBI Taxonomy" id="67003"/>
    <lineage>
        <taxon>Eukaryota</taxon>
        <taxon>Discoba</taxon>
        <taxon>Euglenozoa</taxon>
        <taxon>Kinetoplastea</taxon>
        <taxon>Metakinetoplastina</taxon>
        <taxon>Trypanosomatida</taxon>
        <taxon>Trypanosomatidae</taxon>
        <taxon>Trypanosoma</taxon>
    </lineage>
</organism>